<dbReference type="PRINTS" id="PR01021">
    <property type="entry name" value="OMPADOMAIN"/>
</dbReference>
<keyword evidence="4 8" id="KW-0564">Palmitate</keyword>
<sequence>MTSKRLGSKFAFITIATLLLAACSQTPEPETETVDTEIDQGETESGRPDSVDQDQVIQDQVDPYGTADQESLTAYAGDRIFFDYDSSELTARSRDVLRKQADWLNHFPRQRVTIEGHCDERGTREYNLALGERRANAVKNYLVALGVPSSRLGTISYGKERPAVVGNSEQYWRQNRRGVLVVE</sequence>
<evidence type="ECO:0000256" key="10">
    <source>
        <dbReference type="SAM" id="SignalP"/>
    </source>
</evidence>
<evidence type="ECO:0000256" key="7">
    <source>
        <dbReference type="ARBA" id="ARBA00023306"/>
    </source>
</evidence>
<gene>
    <name evidence="8" type="primary">pal</name>
    <name evidence="12" type="ORF">BXY39_0350</name>
</gene>
<dbReference type="SUPFAM" id="SSF103088">
    <property type="entry name" value="OmpA-like"/>
    <property type="match status" value="1"/>
</dbReference>
<evidence type="ECO:0000313" key="13">
    <source>
        <dbReference type="Proteomes" id="UP000271227"/>
    </source>
</evidence>
<dbReference type="PROSITE" id="PS51257">
    <property type="entry name" value="PROKAR_LIPOPROTEIN"/>
    <property type="match status" value="1"/>
</dbReference>
<keyword evidence="1 8" id="KW-0132">Cell division</keyword>
<dbReference type="PROSITE" id="PS51123">
    <property type="entry name" value="OMPA_2"/>
    <property type="match status" value="1"/>
</dbReference>
<keyword evidence="2 8" id="KW-0732">Signal</keyword>
<keyword evidence="7 8" id="KW-0131">Cell cycle</keyword>
<feature type="compositionally biased region" description="Acidic residues" evidence="9">
    <location>
        <begin position="29"/>
        <end position="42"/>
    </location>
</feature>
<evidence type="ECO:0000259" key="11">
    <source>
        <dbReference type="PROSITE" id="PS51123"/>
    </source>
</evidence>
<dbReference type="EMBL" id="REFR01000009">
    <property type="protein sequence ID" value="RMB11864.1"/>
    <property type="molecule type" value="Genomic_DNA"/>
</dbReference>
<keyword evidence="13" id="KW-1185">Reference proteome</keyword>
<dbReference type="InterPro" id="IPR006665">
    <property type="entry name" value="OmpA-like"/>
</dbReference>
<evidence type="ECO:0000256" key="4">
    <source>
        <dbReference type="ARBA" id="ARBA00023139"/>
    </source>
</evidence>
<dbReference type="Gene3D" id="3.30.1330.60">
    <property type="entry name" value="OmpA-like domain"/>
    <property type="match status" value="1"/>
</dbReference>
<evidence type="ECO:0000256" key="5">
    <source>
        <dbReference type="ARBA" id="ARBA00023237"/>
    </source>
</evidence>
<dbReference type="Pfam" id="PF00691">
    <property type="entry name" value="OmpA"/>
    <property type="match status" value="1"/>
</dbReference>
<evidence type="ECO:0000256" key="9">
    <source>
        <dbReference type="SAM" id="MobiDB-lite"/>
    </source>
</evidence>
<organism evidence="12 13">
    <name type="scientific">Eilatimonas milleporae</name>
    <dbReference type="NCBI Taxonomy" id="911205"/>
    <lineage>
        <taxon>Bacteria</taxon>
        <taxon>Pseudomonadati</taxon>
        <taxon>Pseudomonadota</taxon>
        <taxon>Alphaproteobacteria</taxon>
        <taxon>Kordiimonadales</taxon>
        <taxon>Kordiimonadaceae</taxon>
        <taxon>Eilatimonas</taxon>
    </lineage>
</organism>
<dbReference type="GO" id="GO:0009279">
    <property type="term" value="C:cell outer membrane"/>
    <property type="evidence" value="ECO:0007669"/>
    <property type="project" value="UniProtKB-SubCell"/>
</dbReference>
<comment type="caution">
    <text evidence="12">The sequence shown here is derived from an EMBL/GenBank/DDBJ whole genome shotgun (WGS) entry which is preliminary data.</text>
</comment>
<proteinExistence type="inferred from homology"/>
<dbReference type="PANTHER" id="PTHR30329:SF21">
    <property type="entry name" value="LIPOPROTEIN YIAD-RELATED"/>
    <property type="match status" value="1"/>
</dbReference>
<dbReference type="CDD" id="cd07185">
    <property type="entry name" value="OmpA_C-like"/>
    <property type="match status" value="1"/>
</dbReference>
<dbReference type="RefSeq" id="WP_121937098.1">
    <property type="nucleotide sequence ID" value="NZ_REFR01000009.1"/>
</dbReference>
<evidence type="ECO:0000313" key="12">
    <source>
        <dbReference type="EMBL" id="RMB11864.1"/>
    </source>
</evidence>
<dbReference type="InterPro" id="IPR014169">
    <property type="entry name" value="Pal_lipo_C"/>
</dbReference>
<keyword evidence="3 8" id="KW-0472">Membrane</keyword>
<keyword evidence="5 8" id="KW-0998">Cell outer membrane</keyword>
<feature type="signal peptide" evidence="10">
    <location>
        <begin position="1"/>
        <end position="21"/>
    </location>
</feature>
<dbReference type="InterPro" id="IPR036737">
    <property type="entry name" value="OmpA-like_sf"/>
</dbReference>
<dbReference type="OrthoDB" id="9809164at2"/>
<feature type="domain" description="OmpA-like" evidence="11">
    <location>
        <begin position="69"/>
        <end position="183"/>
    </location>
</feature>
<comment type="similarity">
    <text evidence="8">Belongs to the Pal lipoprotein family.</text>
</comment>
<comment type="subcellular location">
    <subcellularLocation>
        <location evidence="8">Cell outer membrane</location>
        <topology evidence="8">Lipid-anchor</topology>
    </subcellularLocation>
</comment>
<evidence type="ECO:0000256" key="2">
    <source>
        <dbReference type="ARBA" id="ARBA00022729"/>
    </source>
</evidence>
<dbReference type="InterPro" id="IPR006664">
    <property type="entry name" value="OMP_bac"/>
</dbReference>
<keyword evidence="6 8" id="KW-0449">Lipoprotein</keyword>
<evidence type="ECO:0000256" key="8">
    <source>
        <dbReference type="HAMAP-Rule" id="MF_02204"/>
    </source>
</evidence>
<dbReference type="AlphaFoldDB" id="A0A3M0CQP0"/>
<dbReference type="InterPro" id="IPR050330">
    <property type="entry name" value="Bact_OuterMem_StrucFunc"/>
</dbReference>
<dbReference type="InParanoid" id="A0A3M0CQP0"/>
<dbReference type="NCBIfam" id="TIGR02802">
    <property type="entry name" value="Pal_lipo"/>
    <property type="match status" value="1"/>
</dbReference>
<dbReference type="InterPro" id="IPR039001">
    <property type="entry name" value="Pal"/>
</dbReference>
<evidence type="ECO:0000256" key="3">
    <source>
        <dbReference type="ARBA" id="ARBA00023136"/>
    </source>
</evidence>
<feature type="chain" id="PRO_5018229494" description="Peptidoglycan-associated lipoprotein" evidence="10">
    <location>
        <begin position="22"/>
        <end position="183"/>
    </location>
</feature>
<accession>A0A3M0CQP0</accession>
<dbReference type="Proteomes" id="UP000271227">
    <property type="component" value="Unassembled WGS sequence"/>
</dbReference>
<dbReference type="GO" id="GO:0051301">
    <property type="term" value="P:cell division"/>
    <property type="evidence" value="ECO:0007669"/>
    <property type="project" value="UniProtKB-UniRule"/>
</dbReference>
<dbReference type="HAMAP" id="MF_02204">
    <property type="entry name" value="Pal"/>
    <property type="match status" value="1"/>
</dbReference>
<comment type="function">
    <text evidence="8">Part of the Tol-Pal system, which plays a role in outer membrane invagination during cell division and is important for maintaining outer membrane integrity.</text>
</comment>
<comment type="subunit">
    <text evidence="8">The Tol-Pal system is composed of five core proteins: the inner membrane proteins TolA, TolQ and TolR, the periplasmic protein TolB and the outer membrane protein Pal. They form a network linking the inner and outer membranes and the peptidoglycan layer.</text>
</comment>
<protein>
    <recommendedName>
        <fullName evidence="8">Peptidoglycan-associated lipoprotein</fullName>
        <shortName evidence="8">PAL</shortName>
    </recommendedName>
</protein>
<name>A0A3M0CQP0_9PROT</name>
<evidence type="ECO:0000256" key="6">
    <source>
        <dbReference type="ARBA" id="ARBA00023288"/>
    </source>
</evidence>
<feature type="region of interest" description="Disordered" evidence="9">
    <location>
        <begin position="25"/>
        <end position="53"/>
    </location>
</feature>
<dbReference type="PANTHER" id="PTHR30329">
    <property type="entry name" value="STATOR ELEMENT OF FLAGELLAR MOTOR COMPLEX"/>
    <property type="match status" value="1"/>
</dbReference>
<dbReference type="FunCoup" id="A0A3M0CQP0">
    <property type="interactions" value="94"/>
</dbReference>
<evidence type="ECO:0000256" key="1">
    <source>
        <dbReference type="ARBA" id="ARBA00022618"/>
    </source>
</evidence>
<reference evidence="12 13" key="1">
    <citation type="submission" date="2018-10" db="EMBL/GenBank/DDBJ databases">
        <title>Genomic Encyclopedia of Archaeal and Bacterial Type Strains, Phase II (KMG-II): from individual species to whole genera.</title>
        <authorList>
            <person name="Goeker M."/>
        </authorList>
    </citation>
    <scope>NUCLEOTIDE SEQUENCE [LARGE SCALE GENOMIC DNA]</scope>
    <source>
        <strain evidence="12 13">DSM 25217</strain>
    </source>
</reference>